<dbReference type="AlphaFoldDB" id="A0A4U6TMK3"/>
<dbReference type="Proteomes" id="UP000298652">
    <property type="component" value="Chromosome 8"/>
</dbReference>
<dbReference type="InterPro" id="IPR032675">
    <property type="entry name" value="LRR_dom_sf"/>
</dbReference>
<organism evidence="2 3">
    <name type="scientific">Setaria viridis</name>
    <name type="common">Green bristlegrass</name>
    <name type="synonym">Setaria italica subsp. viridis</name>
    <dbReference type="NCBI Taxonomy" id="4556"/>
    <lineage>
        <taxon>Eukaryota</taxon>
        <taxon>Viridiplantae</taxon>
        <taxon>Streptophyta</taxon>
        <taxon>Embryophyta</taxon>
        <taxon>Tracheophyta</taxon>
        <taxon>Spermatophyta</taxon>
        <taxon>Magnoliopsida</taxon>
        <taxon>Liliopsida</taxon>
        <taxon>Poales</taxon>
        <taxon>Poaceae</taxon>
        <taxon>PACMAD clade</taxon>
        <taxon>Panicoideae</taxon>
        <taxon>Panicodae</taxon>
        <taxon>Paniceae</taxon>
        <taxon>Cenchrinae</taxon>
        <taxon>Setaria</taxon>
    </lineage>
</organism>
<evidence type="ECO:0000313" key="3">
    <source>
        <dbReference type="Proteomes" id="UP000298652"/>
    </source>
</evidence>
<dbReference type="SUPFAM" id="SSF52058">
    <property type="entry name" value="L domain-like"/>
    <property type="match status" value="1"/>
</dbReference>
<feature type="domain" description="R13L1/DRL21-like LRR repeat region" evidence="1">
    <location>
        <begin position="28"/>
        <end position="151"/>
    </location>
</feature>
<dbReference type="Gramene" id="TKW02504">
    <property type="protein sequence ID" value="TKW02504"/>
    <property type="gene ID" value="SEVIR_8G246872v2"/>
</dbReference>
<dbReference type="EMBL" id="CM016559">
    <property type="protein sequence ID" value="TKW02504.1"/>
    <property type="molecule type" value="Genomic_DNA"/>
</dbReference>
<keyword evidence="3" id="KW-1185">Reference proteome</keyword>
<proteinExistence type="predicted"/>
<gene>
    <name evidence="2" type="ORF">SEVIR_8G246872v2</name>
</gene>
<dbReference type="PANTHER" id="PTHR47186:SF41">
    <property type="entry name" value="OS12G0131701 PROTEIN"/>
    <property type="match status" value="1"/>
</dbReference>
<evidence type="ECO:0000259" key="1">
    <source>
        <dbReference type="Pfam" id="PF25019"/>
    </source>
</evidence>
<evidence type="ECO:0000313" key="2">
    <source>
        <dbReference type="EMBL" id="TKW02504.1"/>
    </source>
</evidence>
<dbReference type="InterPro" id="IPR056789">
    <property type="entry name" value="LRR_R13L1-DRL21"/>
</dbReference>
<dbReference type="PANTHER" id="PTHR47186">
    <property type="entry name" value="LEUCINE-RICH REPEAT-CONTAINING PROTEIN 57"/>
    <property type="match status" value="1"/>
</dbReference>
<reference evidence="2" key="1">
    <citation type="submission" date="2019-03" db="EMBL/GenBank/DDBJ databases">
        <title>WGS assembly of Setaria viridis.</title>
        <authorList>
            <person name="Huang P."/>
            <person name="Jenkins J."/>
            <person name="Grimwood J."/>
            <person name="Barry K."/>
            <person name="Healey A."/>
            <person name="Mamidi S."/>
            <person name="Sreedasyam A."/>
            <person name="Shu S."/>
            <person name="Feldman M."/>
            <person name="Wu J."/>
            <person name="Yu Y."/>
            <person name="Chen C."/>
            <person name="Johnson J."/>
            <person name="Rokhsar D."/>
            <person name="Baxter I."/>
            <person name="Schmutz J."/>
            <person name="Brutnell T."/>
            <person name="Kellogg E."/>
        </authorList>
    </citation>
    <scope>NUCLEOTIDE SEQUENCE [LARGE SCALE GENOMIC DNA]</scope>
</reference>
<name>A0A4U6TMK3_SETVI</name>
<sequence length="192" mass="21665">MPPGLGQITSLQTLTYFVIGDGLGSSTIGELQNLNIAGELELSGLQNVTEVLAKAASLENKEKLTHLSLEWNDDACEKPDSHNGVLDALKPHHQLEMLRIKSYKGTNLPSWITDLSLLQHLTGLHLLGCTLCEEFPQFCRSKALEVLYLKKLDKLRSLCSHMVSTPFPALKQLWLHDLESLERWGRNRRKRR</sequence>
<protein>
    <recommendedName>
        <fullName evidence="1">R13L1/DRL21-like LRR repeat region domain-containing protein</fullName>
    </recommendedName>
</protein>
<dbReference type="Pfam" id="PF25019">
    <property type="entry name" value="LRR_R13L1-DRL21"/>
    <property type="match status" value="1"/>
</dbReference>
<dbReference type="Gene3D" id="3.80.10.10">
    <property type="entry name" value="Ribonuclease Inhibitor"/>
    <property type="match status" value="1"/>
</dbReference>
<dbReference type="OMA" id="WNDDACE"/>
<accession>A0A4U6TMK3</accession>